<dbReference type="InterPro" id="IPR001375">
    <property type="entry name" value="Peptidase_S9_cat"/>
</dbReference>
<reference evidence="3 4" key="1">
    <citation type="submission" date="2019-08" db="EMBL/GenBank/DDBJ databases">
        <title>In-depth cultivation of the pig gut microbiome towards novel bacterial diversity and tailored functional studies.</title>
        <authorList>
            <person name="Wylensek D."/>
            <person name="Hitch T.C.A."/>
            <person name="Clavel T."/>
        </authorList>
    </citation>
    <scope>NUCLEOTIDE SEQUENCE [LARGE SCALE GENOMIC DNA]</scope>
    <source>
        <strain evidence="3 4">BBE-744-WT-12</strain>
    </source>
</reference>
<gene>
    <name evidence="3" type="ORF">FYJ85_02825</name>
</gene>
<dbReference type="Pfam" id="PF00326">
    <property type="entry name" value="Peptidase_S9"/>
    <property type="match status" value="1"/>
</dbReference>
<name>A0A844FXN3_9BACT</name>
<sequence>MELFGDREALYAMPEVFPAALFDYPGVKQLFYSGPAWRGRPTRVFACCGVPEGASPENPVPGVVLIHGGGATALADWVALWNRRGYAAISMDTCGCVPGWSVNPYCNRSWPRHEFSGPSGWSESMHEADLPPEEQWPYHAVRAAAAAHTLLRSMPGVDPERTGVTGISWGGVLTCLAAGTDDRYGFAIPVYGCGFFNTPESGLGYDNPRLTPELRRRWFELWDPAHRLGNIACPTLFFSGSNDFAFPFDALRKSYRAVPAAGRRLSVRLAYPHNHTECWSEETVFDFAAASLEGRALPSLARPEIAGETVRCGFDAAGAGGVSGVLNFTRASGMWPDRAWSSVPARIEGGAFTAPLPRGAKAVFFNLLAADGRCYSSEFIEC</sequence>
<dbReference type="Gene3D" id="3.40.50.1820">
    <property type="entry name" value="alpha/beta hydrolase"/>
    <property type="match status" value="1"/>
</dbReference>
<evidence type="ECO:0000313" key="4">
    <source>
        <dbReference type="Proteomes" id="UP000435649"/>
    </source>
</evidence>
<accession>A0A844FXN3</accession>
<dbReference type="InterPro" id="IPR050261">
    <property type="entry name" value="FrsA_esterase"/>
</dbReference>
<feature type="domain" description="Peptidase S9 prolyl oligopeptidase catalytic" evidence="2">
    <location>
        <begin position="141"/>
        <end position="274"/>
    </location>
</feature>
<protein>
    <submittedName>
        <fullName evidence="3">Prolyl oligopeptidase family serine peptidase</fullName>
    </submittedName>
</protein>
<dbReference type="InterPro" id="IPR029058">
    <property type="entry name" value="AB_hydrolase_fold"/>
</dbReference>
<dbReference type="GO" id="GO:0008236">
    <property type="term" value="F:serine-type peptidase activity"/>
    <property type="evidence" value="ECO:0007669"/>
    <property type="project" value="InterPro"/>
</dbReference>
<dbReference type="AlphaFoldDB" id="A0A844FXN3"/>
<evidence type="ECO:0000256" key="1">
    <source>
        <dbReference type="ARBA" id="ARBA00022801"/>
    </source>
</evidence>
<keyword evidence="1" id="KW-0378">Hydrolase</keyword>
<organism evidence="3 4">
    <name type="scientific">Victivallis lenta</name>
    <dbReference type="NCBI Taxonomy" id="2606640"/>
    <lineage>
        <taxon>Bacteria</taxon>
        <taxon>Pseudomonadati</taxon>
        <taxon>Lentisphaerota</taxon>
        <taxon>Lentisphaeria</taxon>
        <taxon>Victivallales</taxon>
        <taxon>Victivallaceae</taxon>
        <taxon>Victivallis</taxon>
    </lineage>
</organism>
<dbReference type="GO" id="GO:0052689">
    <property type="term" value="F:carboxylic ester hydrolase activity"/>
    <property type="evidence" value="ECO:0007669"/>
    <property type="project" value="UniProtKB-ARBA"/>
</dbReference>
<proteinExistence type="predicted"/>
<dbReference type="SUPFAM" id="SSF53474">
    <property type="entry name" value="alpha/beta-Hydrolases"/>
    <property type="match status" value="1"/>
</dbReference>
<comment type="caution">
    <text evidence="3">The sequence shown here is derived from an EMBL/GenBank/DDBJ whole genome shotgun (WGS) entry which is preliminary data.</text>
</comment>
<dbReference type="EMBL" id="VUNS01000002">
    <property type="protein sequence ID" value="MST95977.1"/>
    <property type="molecule type" value="Genomic_DNA"/>
</dbReference>
<evidence type="ECO:0000313" key="3">
    <source>
        <dbReference type="EMBL" id="MST95977.1"/>
    </source>
</evidence>
<dbReference type="PANTHER" id="PTHR22946">
    <property type="entry name" value="DIENELACTONE HYDROLASE DOMAIN-CONTAINING PROTEIN-RELATED"/>
    <property type="match status" value="1"/>
</dbReference>
<dbReference type="Proteomes" id="UP000435649">
    <property type="component" value="Unassembled WGS sequence"/>
</dbReference>
<dbReference type="RefSeq" id="WP_154416932.1">
    <property type="nucleotide sequence ID" value="NZ_CALXOB010000031.1"/>
</dbReference>
<evidence type="ECO:0000259" key="2">
    <source>
        <dbReference type="Pfam" id="PF00326"/>
    </source>
</evidence>
<dbReference type="PANTHER" id="PTHR22946:SF9">
    <property type="entry name" value="POLYKETIDE TRANSFERASE AF380"/>
    <property type="match status" value="1"/>
</dbReference>
<dbReference type="GO" id="GO:0006508">
    <property type="term" value="P:proteolysis"/>
    <property type="evidence" value="ECO:0007669"/>
    <property type="project" value="InterPro"/>
</dbReference>
<keyword evidence="4" id="KW-1185">Reference proteome</keyword>